<dbReference type="Gene3D" id="3.40.50.300">
    <property type="entry name" value="P-loop containing nucleotide triphosphate hydrolases"/>
    <property type="match status" value="1"/>
</dbReference>
<dbReference type="AlphaFoldDB" id="A0A813Y6B8"/>
<dbReference type="Proteomes" id="UP000682733">
    <property type="component" value="Unassembled WGS sequence"/>
</dbReference>
<protein>
    <submittedName>
        <fullName evidence="1">Uncharacterized protein</fullName>
    </submittedName>
</protein>
<dbReference type="Proteomes" id="UP000663829">
    <property type="component" value="Unassembled WGS sequence"/>
</dbReference>
<dbReference type="EMBL" id="CAJNOQ010001234">
    <property type="protein sequence ID" value="CAF0879100.1"/>
    <property type="molecule type" value="Genomic_DNA"/>
</dbReference>
<organism evidence="1 5">
    <name type="scientific">Didymodactylos carnosus</name>
    <dbReference type="NCBI Taxonomy" id="1234261"/>
    <lineage>
        <taxon>Eukaryota</taxon>
        <taxon>Metazoa</taxon>
        <taxon>Spiralia</taxon>
        <taxon>Gnathifera</taxon>
        <taxon>Rotifera</taxon>
        <taxon>Eurotatoria</taxon>
        <taxon>Bdelloidea</taxon>
        <taxon>Philodinida</taxon>
        <taxon>Philodinidae</taxon>
        <taxon>Didymodactylos</taxon>
    </lineage>
</organism>
<evidence type="ECO:0000313" key="3">
    <source>
        <dbReference type="EMBL" id="CAF3665592.1"/>
    </source>
</evidence>
<dbReference type="Proteomes" id="UP000681722">
    <property type="component" value="Unassembled WGS sequence"/>
</dbReference>
<dbReference type="EMBL" id="CAJNOK010022911">
    <property type="protein sequence ID" value="CAF1355115.1"/>
    <property type="molecule type" value="Genomic_DNA"/>
</dbReference>
<dbReference type="SUPFAM" id="SSF52540">
    <property type="entry name" value="P-loop containing nucleoside triphosphate hydrolases"/>
    <property type="match status" value="1"/>
</dbReference>
<name>A0A813Y6B8_9BILA</name>
<sequence>MASFIPFLPLATQFVETMMISVSPRKGVGETTKELPVYHKSISVIKVLTRCLILIQYTIKENLNLLRLLDNLGLGYDIIVNKFDDVDQDERSKFRRQIQREITSTELKQKKNVFFLSAQNPKMFPDWLRMVDYLTEECADCK</sequence>
<accession>A0A813Y6B8</accession>
<evidence type="ECO:0000313" key="1">
    <source>
        <dbReference type="EMBL" id="CAF0879100.1"/>
    </source>
</evidence>
<gene>
    <name evidence="1" type="ORF">GPM918_LOCUS7513</name>
    <name evidence="2" type="ORF">OVA965_LOCUS30982</name>
    <name evidence="3" type="ORF">SRO942_LOCUS7513</name>
    <name evidence="4" type="ORF">TMI583_LOCUS31796</name>
</gene>
<reference evidence="1" key="1">
    <citation type="submission" date="2021-02" db="EMBL/GenBank/DDBJ databases">
        <authorList>
            <person name="Nowell W R."/>
        </authorList>
    </citation>
    <scope>NUCLEOTIDE SEQUENCE</scope>
</reference>
<dbReference type="InterPro" id="IPR027417">
    <property type="entry name" value="P-loop_NTPase"/>
</dbReference>
<dbReference type="OrthoDB" id="10456703at2759"/>
<dbReference type="EMBL" id="CAJOBA010044554">
    <property type="protein sequence ID" value="CAF4165405.1"/>
    <property type="molecule type" value="Genomic_DNA"/>
</dbReference>
<evidence type="ECO:0000313" key="5">
    <source>
        <dbReference type="Proteomes" id="UP000663829"/>
    </source>
</evidence>
<dbReference type="Proteomes" id="UP000677228">
    <property type="component" value="Unassembled WGS sequence"/>
</dbReference>
<evidence type="ECO:0000313" key="4">
    <source>
        <dbReference type="EMBL" id="CAF4165405.1"/>
    </source>
</evidence>
<evidence type="ECO:0000313" key="2">
    <source>
        <dbReference type="EMBL" id="CAF1355115.1"/>
    </source>
</evidence>
<proteinExistence type="predicted"/>
<keyword evidence="5" id="KW-1185">Reference proteome</keyword>
<comment type="caution">
    <text evidence="1">The sequence shown here is derived from an EMBL/GenBank/DDBJ whole genome shotgun (WGS) entry which is preliminary data.</text>
</comment>
<dbReference type="EMBL" id="CAJOBC010001234">
    <property type="protein sequence ID" value="CAF3665592.1"/>
    <property type="molecule type" value="Genomic_DNA"/>
</dbReference>